<dbReference type="NCBIfam" id="NF005209">
    <property type="entry name" value="PRK06680.1"/>
    <property type="match status" value="1"/>
</dbReference>
<reference evidence="14 15" key="1">
    <citation type="submission" date="2020-02" db="EMBL/GenBank/DDBJ databases">
        <authorList>
            <person name="Li G."/>
        </authorList>
    </citation>
    <scope>NUCLEOTIDE SEQUENCE [LARGE SCALE GENOMIC DNA]</scope>
    <source>
        <strain evidence="14 15">DSM 102029</strain>
    </source>
</reference>
<comment type="pathway">
    <text evidence="5">Amino-acid biosynthesis; L-leucine biosynthesis; L-leucine from 3-methyl-2-oxobutanoate: step 4/4.</text>
</comment>
<evidence type="ECO:0000313" key="14">
    <source>
        <dbReference type="EMBL" id="QIB35726.1"/>
    </source>
</evidence>
<evidence type="ECO:0000256" key="10">
    <source>
        <dbReference type="ARBA" id="ARBA00023304"/>
    </source>
</evidence>
<comment type="catalytic activity">
    <reaction evidence="12">
        <text>L-isoleucine + 2-oxoglutarate = (S)-3-methyl-2-oxopentanoate + L-glutamate</text>
        <dbReference type="Rhea" id="RHEA:24801"/>
        <dbReference type="ChEBI" id="CHEBI:16810"/>
        <dbReference type="ChEBI" id="CHEBI:29985"/>
        <dbReference type="ChEBI" id="CHEBI:35146"/>
        <dbReference type="ChEBI" id="CHEBI:58045"/>
        <dbReference type="EC" id="2.6.1.42"/>
    </reaction>
</comment>
<sequence>MSRIAYVNGQYVPHEQAAVHIEDRGYQFADGVYEVCEVSGGRMVDQRRHMERLVRSLGEIRIAMPMPMAALDVVIRETVRRNRVRDGFVYVQVTRGVARRDHFFPDPSTPPSIVVTARSVDPRKADALALKGIAVITAPDNRWERVDIKTIGLLPNVLAKEAAKAAGAREAWFVDGQGRVTEGGSTNAWIVTAEGKLVTRQADTAILRGITRTVMMEVAEKLQLRVEERAFTVAEALAAREAFVTSATNFAMPVVRIDGHPVGEGRPGRVARALREHFHESAEIT</sequence>
<comment type="catalytic activity">
    <reaction evidence="11">
        <text>L-valine + 2-oxoglutarate = 3-methyl-2-oxobutanoate + L-glutamate</text>
        <dbReference type="Rhea" id="RHEA:24813"/>
        <dbReference type="ChEBI" id="CHEBI:11851"/>
        <dbReference type="ChEBI" id="CHEBI:16810"/>
        <dbReference type="ChEBI" id="CHEBI:29985"/>
        <dbReference type="ChEBI" id="CHEBI:57762"/>
        <dbReference type="EC" id="2.6.1.42"/>
    </reaction>
</comment>
<comment type="catalytic activity">
    <reaction evidence="13">
        <text>L-leucine + 2-oxoglutarate = 4-methyl-2-oxopentanoate + L-glutamate</text>
        <dbReference type="Rhea" id="RHEA:18321"/>
        <dbReference type="ChEBI" id="CHEBI:16810"/>
        <dbReference type="ChEBI" id="CHEBI:17865"/>
        <dbReference type="ChEBI" id="CHEBI:29985"/>
        <dbReference type="ChEBI" id="CHEBI:57427"/>
        <dbReference type="EC" id="2.6.1.42"/>
    </reaction>
</comment>
<accession>A0A6P1YSR3</accession>
<keyword evidence="15" id="KW-1185">Reference proteome</keyword>
<dbReference type="GO" id="GO:0004084">
    <property type="term" value="F:branched-chain-amino-acid transaminase activity"/>
    <property type="evidence" value="ECO:0007669"/>
    <property type="project" value="UniProtKB-EC"/>
</dbReference>
<evidence type="ECO:0000256" key="3">
    <source>
        <dbReference type="ARBA" id="ARBA00004824"/>
    </source>
</evidence>
<dbReference type="InterPro" id="IPR001544">
    <property type="entry name" value="Aminotrans_IV"/>
</dbReference>
<dbReference type="Proteomes" id="UP000464751">
    <property type="component" value="Chromosome"/>
</dbReference>
<evidence type="ECO:0000313" key="15">
    <source>
        <dbReference type="Proteomes" id="UP000464751"/>
    </source>
</evidence>
<proteinExistence type="inferred from homology"/>
<dbReference type="GO" id="GO:0009082">
    <property type="term" value="P:branched-chain amino acid biosynthetic process"/>
    <property type="evidence" value="ECO:0007669"/>
    <property type="project" value="UniProtKB-KW"/>
</dbReference>
<dbReference type="SUPFAM" id="SSF56752">
    <property type="entry name" value="D-aminoacid aminotransferase-like PLP-dependent enzymes"/>
    <property type="match status" value="1"/>
</dbReference>
<evidence type="ECO:0000256" key="8">
    <source>
        <dbReference type="ARBA" id="ARBA00014472"/>
    </source>
</evidence>
<protein>
    <recommendedName>
        <fullName evidence="8">Probable branched-chain-amino-acid aminotransferase</fullName>
        <ecNumber evidence="7">2.6.1.42</ecNumber>
    </recommendedName>
</protein>
<organism evidence="14 15">
    <name type="scientific">Ancylobacter pratisalsi</name>
    <dbReference type="NCBI Taxonomy" id="1745854"/>
    <lineage>
        <taxon>Bacteria</taxon>
        <taxon>Pseudomonadati</taxon>
        <taxon>Pseudomonadota</taxon>
        <taxon>Alphaproteobacteria</taxon>
        <taxon>Hyphomicrobiales</taxon>
        <taxon>Xanthobacteraceae</taxon>
        <taxon>Ancylobacter</taxon>
    </lineage>
</organism>
<dbReference type="FunFam" id="3.20.10.10:FF:000002">
    <property type="entry name" value="D-alanine aminotransferase"/>
    <property type="match status" value="1"/>
</dbReference>
<keyword evidence="9" id="KW-0663">Pyridoxal phosphate</keyword>
<evidence type="ECO:0000256" key="2">
    <source>
        <dbReference type="ARBA" id="ARBA00003109"/>
    </source>
</evidence>
<evidence type="ECO:0000256" key="6">
    <source>
        <dbReference type="ARBA" id="ARBA00009320"/>
    </source>
</evidence>
<name>A0A6P1YSR3_9HYPH</name>
<dbReference type="RefSeq" id="WP_163076865.1">
    <property type="nucleotide sequence ID" value="NZ_CP048630.1"/>
</dbReference>
<dbReference type="InterPro" id="IPR050571">
    <property type="entry name" value="Class-IV_PLP-Dep_Aminotrnsfr"/>
</dbReference>
<dbReference type="KEGG" id="apra:G3A50_19930"/>
<dbReference type="InterPro" id="IPR043131">
    <property type="entry name" value="BCAT-like_N"/>
</dbReference>
<dbReference type="InterPro" id="IPR036038">
    <property type="entry name" value="Aminotransferase-like"/>
</dbReference>
<evidence type="ECO:0000256" key="7">
    <source>
        <dbReference type="ARBA" id="ARBA00013053"/>
    </source>
</evidence>
<comment type="pathway">
    <text evidence="3">Amino-acid biosynthesis; L-isoleucine biosynthesis; L-isoleucine from 2-oxobutanoate: step 4/4.</text>
</comment>
<dbReference type="InterPro" id="IPR043132">
    <property type="entry name" value="BCAT-like_C"/>
</dbReference>
<dbReference type="Gene3D" id="3.20.10.10">
    <property type="entry name" value="D-amino Acid Aminotransferase, subunit A, domain 2"/>
    <property type="match status" value="1"/>
</dbReference>
<evidence type="ECO:0000256" key="1">
    <source>
        <dbReference type="ARBA" id="ARBA00001933"/>
    </source>
</evidence>
<comment type="function">
    <text evidence="2">Acts on leucine, isoleucine and valine.</text>
</comment>
<comment type="cofactor">
    <cofactor evidence="1">
        <name>pyridoxal 5'-phosphate</name>
        <dbReference type="ChEBI" id="CHEBI:597326"/>
    </cofactor>
</comment>
<evidence type="ECO:0000256" key="13">
    <source>
        <dbReference type="ARBA" id="ARBA00049229"/>
    </source>
</evidence>
<dbReference type="EC" id="2.6.1.42" evidence="7"/>
<dbReference type="AlphaFoldDB" id="A0A6P1YSR3"/>
<dbReference type="GO" id="GO:0008652">
    <property type="term" value="P:amino acid biosynthetic process"/>
    <property type="evidence" value="ECO:0007669"/>
    <property type="project" value="UniProtKB-ARBA"/>
</dbReference>
<keyword evidence="10" id="KW-0028">Amino-acid biosynthesis</keyword>
<keyword evidence="10" id="KW-0100">Branched-chain amino acid biosynthesis</keyword>
<evidence type="ECO:0000256" key="5">
    <source>
        <dbReference type="ARBA" id="ARBA00005072"/>
    </source>
</evidence>
<evidence type="ECO:0000256" key="4">
    <source>
        <dbReference type="ARBA" id="ARBA00004931"/>
    </source>
</evidence>
<evidence type="ECO:0000256" key="9">
    <source>
        <dbReference type="ARBA" id="ARBA00022898"/>
    </source>
</evidence>
<comment type="pathway">
    <text evidence="4">Amino-acid biosynthesis; L-valine biosynthesis; L-valine from pyruvate: step 4/4.</text>
</comment>
<dbReference type="Pfam" id="PF01063">
    <property type="entry name" value="Aminotran_4"/>
    <property type="match status" value="1"/>
</dbReference>
<dbReference type="EMBL" id="CP048630">
    <property type="protein sequence ID" value="QIB35726.1"/>
    <property type="molecule type" value="Genomic_DNA"/>
</dbReference>
<dbReference type="GO" id="GO:0005829">
    <property type="term" value="C:cytosol"/>
    <property type="evidence" value="ECO:0007669"/>
    <property type="project" value="TreeGrafter"/>
</dbReference>
<dbReference type="PANTHER" id="PTHR42743:SF11">
    <property type="entry name" value="AMINODEOXYCHORISMATE LYASE"/>
    <property type="match status" value="1"/>
</dbReference>
<evidence type="ECO:0000256" key="12">
    <source>
        <dbReference type="ARBA" id="ARBA00048798"/>
    </source>
</evidence>
<dbReference type="PANTHER" id="PTHR42743">
    <property type="entry name" value="AMINO-ACID AMINOTRANSFERASE"/>
    <property type="match status" value="1"/>
</dbReference>
<dbReference type="Gene3D" id="3.30.470.10">
    <property type="match status" value="1"/>
</dbReference>
<dbReference type="CDD" id="cd01558">
    <property type="entry name" value="D-AAT_like"/>
    <property type="match status" value="1"/>
</dbReference>
<comment type="similarity">
    <text evidence="6">Belongs to the class-IV pyridoxal-phosphate-dependent aminotransferase family.</text>
</comment>
<evidence type="ECO:0000256" key="11">
    <source>
        <dbReference type="ARBA" id="ARBA00048212"/>
    </source>
</evidence>
<gene>
    <name evidence="14" type="ORF">G3A50_19930</name>
</gene>